<dbReference type="KEGG" id="ato:CIW82_08460"/>
<sequence length="190" mass="21493">MRASGYAKIEHEFYQEEPYAVDALVAVEPPIPSGVHDPCCGEGTIPKRLRRHGIGAVGSDLVRRWDDMLGKGDFRDLVPFWHPKIIISNPPFSQWKDLVDIGFQAGAERICLLLPIQRLEGITAYSWYRQGKLARFWAPSRRIRIWPGSAPPEKRKGGSTTYAWFVFEAAHNATSWQGGWLPLPEELTHG</sequence>
<protein>
    <recommendedName>
        <fullName evidence="4">Methyltransferase</fullName>
    </recommendedName>
</protein>
<evidence type="ECO:0000313" key="1">
    <source>
        <dbReference type="EMBL" id="ATJ90675.1"/>
    </source>
</evidence>
<dbReference type="InterPro" id="IPR029063">
    <property type="entry name" value="SAM-dependent_MTases_sf"/>
</dbReference>
<proteinExistence type="predicted"/>
<dbReference type="EMBL" id="CP022699">
    <property type="protein sequence ID" value="ATJ90715.1"/>
    <property type="molecule type" value="Genomic_DNA"/>
</dbReference>
<dbReference type="EMBL" id="CP022699">
    <property type="protein sequence ID" value="ATJ90675.1"/>
    <property type="molecule type" value="Genomic_DNA"/>
</dbReference>
<accession>A0A291PH46</accession>
<evidence type="ECO:0000313" key="2">
    <source>
        <dbReference type="EMBL" id="ATJ90715.1"/>
    </source>
</evidence>
<evidence type="ECO:0000313" key="3">
    <source>
        <dbReference type="Proteomes" id="UP000220394"/>
    </source>
</evidence>
<name>A0A291PH46_9PROT</name>
<dbReference type="KEGG" id="ato:CIW82_08240"/>
<reference evidence="2 3" key="1">
    <citation type="submission" date="2017-08" db="EMBL/GenBank/DDBJ databases">
        <title>Complete Genome Sequence of Acetobacter tropicalis Oregon-R-modENCODE STRAIN BDGP1, an acetic acid bacterium isolated from Drosophila melanogaster gut.</title>
        <authorList>
            <person name="Wan K.H."/>
            <person name="Yu C."/>
            <person name="Park S."/>
            <person name="Hammonds A.S."/>
            <person name="Booth B.W."/>
            <person name="Celniker S.E."/>
        </authorList>
    </citation>
    <scope>NUCLEOTIDE SEQUENCE [LARGE SCALE GENOMIC DNA]</scope>
    <source>
        <strain evidence="2 3">BDGP1</strain>
    </source>
</reference>
<dbReference type="SUPFAM" id="SSF53335">
    <property type="entry name" value="S-adenosyl-L-methionine-dependent methyltransferases"/>
    <property type="match status" value="1"/>
</dbReference>
<dbReference type="RefSeq" id="WP_086898726.1">
    <property type="nucleotide sequence ID" value="NZ_CP022699.1"/>
</dbReference>
<evidence type="ECO:0008006" key="4">
    <source>
        <dbReference type="Google" id="ProtNLM"/>
    </source>
</evidence>
<gene>
    <name evidence="1" type="ORF">CIW82_08240</name>
    <name evidence="2" type="ORF">CIW82_08460</name>
</gene>
<dbReference type="Proteomes" id="UP000220394">
    <property type="component" value="Chromosome"/>
</dbReference>
<organism evidence="2 3">
    <name type="scientific">Acetobacter tropicalis</name>
    <dbReference type="NCBI Taxonomy" id="104102"/>
    <lineage>
        <taxon>Bacteria</taxon>
        <taxon>Pseudomonadati</taxon>
        <taxon>Pseudomonadota</taxon>
        <taxon>Alphaproteobacteria</taxon>
        <taxon>Acetobacterales</taxon>
        <taxon>Acetobacteraceae</taxon>
        <taxon>Acetobacter</taxon>
    </lineage>
</organism>
<dbReference type="AlphaFoldDB" id="A0A291PH46"/>